<sequence>MPVNIVHKRNMAKKLRNNQCKTTGNWLYHYQKYKTRQGCRCV</sequence>
<gene>
    <name evidence="1" type="ORF">FMOSSE_LOCUS8787</name>
</gene>
<dbReference type="AlphaFoldDB" id="A0A9N9CFB4"/>
<name>A0A9N9CFB4_FUNMO</name>
<dbReference type="EMBL" id="CAJVPP010002375">
    <property type="protein sequence ID" value="CAG8597888.1"/>
    <property type="molecule type" value="Genomic_DNA"/>
</dbReference>
<protein>
    <submittedName>
        <fullName evidence="1">6881_t:CDS:1</fullName>
    </submittedName>
</protein>
<comment type="caution">
    <text evidence="1">The sequence shown here is derived from an EMBL/GenBank/DDBJ whole genome shotgun (WGS) entry which is preliminary data.</text>
</comment>
<accession>A0A9N9CFB4</accession>
<keyword evidence="2" id="KW-1185">Reference proteome</keyword>
<evidence type="ECO:0000313" key="2">
    <source>
        <dbReference type="Proteomes" id="UP000789375"/>
    </source>
</evidence>
<proteinExistence type="predicted"/>
<reference evidence="1" key="1">
    <citation type="submission" date="2021-06" db="EMBL/GenBank/DDBJ databases">
        <authorList>
            <person name="Kallberg Y."/>
            <person name="Tangrot J."/>
            <person name="Rosling A."/>
        </authorList>
    </citation>
    <scope>NUCLEOTIDE SEQUENCE</scope>
    <source>
        <strain evidence="1">87-6 pot B 2015</strain>
    </source>
</reference>
<dbReference type="Proteomes" id="UP000789375">
    <property type="component" value="Unassembled WGS sequence"/>
</dbReference>
<organism evidence="1 2">
    <name type="scientific">Funneliformis mosseae</name>
    <name type="common">Endomycorrhizal fungus</name>
    <name type="synonym">Glomus mosseae</name>
    <dbReference type="NCBI Taxonomy" id="27381"/>
    <lineage>
        <taxon>Eukaryota</taxon>
        <taxon>Fungi</taxon>
        <taxon>Fungi incertae sedis</taxon>
        <taxon>Mucoromycota</taxon>
        <taxon>Glomeromycotina</taxon>
        <taxon>Glomeromycetes</taxon>
        <taxon>Glomerales</taxon>
        <taxon>Glomeraceae</taxon>
        <taxon>Funneliformis</taxon>
    </lineage>
</organism>
<evidence type="ECO:0000313" key="1">
    <source>
        <dbReference type="EMBL" id="CAG8597888.1"/>
    </source>
</evidence>